<evidence type="ECO:0000256" key="1">
    <source>
        <dbReference type="ARBA" id="ARBA00022600"/>
    </source>
</evidence>
<name>A0A7C1B4H9_UNCW3</name>
<proteinExistence type="predicted"/>
<dbReference type="Gene3D" id="3.90.550.10">
    <property type="entry name" value="Spore Coat Polysaccharide Biosynthesis Protein SpsA, Chain A"/>
    <property type="match status" value="1"/>
</dbReference>
<dbReference type="GO" id="GO:0008878">
    <property type="term" value="F:glucose-1-phosphate adenylyltransferase activity"/>
    <property type="evidence" value="ECO:0007669"/>
    <property type="project" value="InterPro"/>
</dbReference>
<comment type="caution">
    <text evidence="4">The sequence shown here is derived from an EMBL/GenBank/DDBJ whole genome shotgun (WGS) entry which is preliminary data.</text>
</comment>
<gene>
    <name evidence="4" type="ORF">ENG67_06110</name>
</gene>
<evidence type="ECO:0000313" key="4">
    <source>
        <dbReference type="EMBL" id="HDM90759.1"/>
    </source>
</evidence>
<feature type="domain" description="Nucleotidyl transferase" evidence="3">
    <location>
        <begin position="2"/>
        <end position="228"/>
    </location>
</feature>
<protein>
    <submittedName>
        <fullName evidence="4">Nucleotidyltransferase family protein</fullName>
    </submittedName>
</protein>
<sequence>MKAVILAGGKGRRLEPYTAVLPKPLMPVGDYPILELILRQLKKSGIEEVVLAVGHLAGLIQTYFSDGRELGLKLTYHMEDEPLGTVGPLRAMEDMLDTPYFLVMNGDVLTDLDFRDVIEFHRKENPVLTIAVNKRDVFIDFGVVELSEDRITGYSEKPSLHYWVSMGVYVFSRDALKYIPKGQKYDLPQLVWRLLDENEKVMAYRYEGFWLDIGREEDFRRAQEEFEKRRDSLL</sequence>
<dbReference type="InterPro" id="IPR005835">
    <property type="entry name" value="NTP_transferase_dom"/>
</dbReference>
<dbReference type="Proteomes" id="UP000885931">
    <property type="component" value="Unassembled WGS sequence"/>
</dbReference>
<accession>A0A7C1B4H9</accession>
<dbReference type="InterPro" id="IPR029044">
    <property type="entry name" value="Nucleotide-diphossugar_trans"/>
</dbReference>
<keyword evidence="1" id="KW-0321">Glycogen metabolism</keyword>
<dbReference type="InterPro" id="IPR005836">
    <property type="entry name" value="ADP_Glu_pyroP_CS"/>
</dbReference>
<dbReference type="Pfam" id="PF00483">
    <property type="entry name" value="NTP_transferase"/>
    <property type="match status" value="1"/>
</dbReference>
<dbReference type="InterPro" id="IPR050486">
    <property type="entry name" value="Mannose-1P_guanyltransferase"/>
</dbReference>
<evidence type="ECO:0000259" key="3">
    <source>
        <dbReference type="Pfam" id="PF00483"/>
    </source>
</evidence>
<evidence type="ECO:0000256" key="2">
    <source>
        <dbReference type="ARBA" id="ARBA00023277"/>
    </source>
</evidence>
<dbReference type="PROSITE" id="PS00810">
    <property type="entry name" value="ADP_GLC_PYROPHOSPH_3"/>
    <property type="match status" value="1"/>
</dbReference>
<dbReference type="PANTHER" id="PTHR22572">
    <property type="entry name" value="SUGAR-1-PHOSPHATE GUANYL TRANSFERASE"/>
    <property type="match status" value="1"/>
</dbReference>
<reference evidence="4" key="1">
    <citation type="journal article" date="2020" name="mSystems">
        <title>Genome- and Community-Level Interaction Insights into Carbon Utilization and Element Cycling Functions of Hydrothermarchaeota in Hydrothermal Sediment.</title>
        <authorList>
            <person name="Zhou Z."/>
            <person name="Liu Y."/>
            <person name="Xu W."/>
            <person name="Pan J."/>
            <person name="Luo Z.H."/>
            <person name="Li M."/>
        </authorList>
    </citation>
    <scope>NUCLEOTIDE SEQUENCE [LARGE SCALE GENOMIC DNA]</scope>
    <source>
        <strain evidence="4">HyVt-237</strain>
    </source>
</reference>
<keyword evidence="2" id="KW-0119">Carbohydrate metabolism</keyword>
<dbReference type="AlphaFoldDB" id="A0A7C1B4H9"/>
<organism evidence="4">
    <name type="scientific">candidate division WOR-3 bacterium</name>
    <dbReference type="NCBI Taxonomy" id="2052148"/>
    <lineage>
        <taxon>Bacteria</taxon>
        <taxon>Bacteria division WOR-3</taxon>
    </lineage>
</organism>
<dbReference type="GO" id="GO:0005978">
    <property type="term" value="P:glycogen biosynthetic process"/>
    <property type="evidence" value="ECO:0007669"/>
    <property type="project" value="InterPro"/>
</dbReference>
<dbReference type="EMBL" id="DRBW01000224">
    <property type="protein sequence ID" value="HDM90759.1"/>
    <property type="molecule type" value="Genomic_DNA"/>
</dbReference>
<dbReference type="SUPFAM" id="SSF53448">
    <property type="entry name" value="Nucleotide-diphospho-sugar transferases"/>
    <property type="match status" value="1"/>
</dbReference>